<feature type="transmembrane region" description="Helical" evidence="1">
    <location>
        <begin position="122"/>
        <end position="146"/>
    </location>
</feature>
<feature type="transmembrane region" description="Helical" evidence="1">
    <location>
        <begin position="52"/>
        <end position="74"/>
    </location>
</feature>
<reference evidence="3 4" key="1">
    <citation type="submission" date="2018-05" db="EMBL/GenBank/DDBJ databases">
        <title>Marinilabilia rubrum sp. nov., isolated from saltern sediment.</title>
        <authorList>
            <person name="Zhang R."/>
        </authorList>
    </citation>
    <scope>NUCLEOTIDE SEQUENCE [LARGE SCALE GENOMIC DNA]</scope>
    <source>
        <strain evidence="3 4">WTE16</strain>
    </source>
</reference>
<gene>
    <name evidence="3" type="ORF">DDZ16_12500</name>
</gene>
<dbReference type="PROSITE" id="PS50930">
    <property type="entry name" value="HTH_LYTTR"/>
    <property type="match status" value="1"/>
</dbReference>
<dbReference type="Gene3D" id="2.40.50.1020">
    <property type="entry name" value="LytTr DNA-binding domain"/>
    <property type="match status" value="1"/>
</dbReference>
<evidence type="ECO:0000256" key="1">
    <source>
        <dbReference type="SAM" id="Phobius"/>
    </source>
</evidence>
<comment type="caution">
    <text evidence="3">The sequence shown here is derived from an EMBL/GenBank/DDBJ whole genome shotgun (WGS) entry which is preliminary data.</text>
</comment>
<dbReference type="OrthoDB" id="1118393at2"/>
<keyword evidence="3" id="KW-0418">Kinase</keyword>
<keyword evidence="1" id="KW-0472">Membrane</keyword>
<dbReference type="AlphaFoldDB" id="A0A2U2B7P7"/>
<protein>
    <submittedName>
        <fullName evidence="3">Histidine kinase</fullName>
    </submittedName>
</protein>
<keyword evidence="4" id="KW-1185">Reference proteome</keyword>
<keyword evidence="1" id="KW-0812">Transmembrane</keyword>
<accession>A0A2U2B7P7</accession>
<dbReference type="EMBL" id="QEWP01000009">
    <property type="protein sequence ID" value="PWD99072.1"/>
    <property type="molecule type" value="Genomic_DNA"/>
</dbReference>
<name>A0A2U2B7P7_9BACT</name>
<dbReference type="InterPro" id="IPR007492">
    <property type="entry name" value="LytTR_DNA-bd_dom"/>
</dbReference>
<keyword evidence="1" id="KW-1133">Transmembrane helix</keyword>
<dbReference type="GO" id="GO:0000156">
    <property type="term" value="F:phosphorelay response regulator activity"/>
    <property type="evidence" value="ECO:0007669"/>
    <property type="project" value="InterPro"/>
</dbReference>
<organism evidence="3 4">
    <name type="scientific">Marinilabilia rubra</name>
    <dbReference type="NCBI Taxonomy" id="2162893"/>
    <lineage>
        <taxon>Bacteria</taxon>
        <taxon>Pseudomonadati</taxon>
        <taxon>Bacteroidota</taxon>
        <taxon>Bacteroidia</taxon>
        <taxon>Marinilabiliales</taxon>
        <taxon>Marinilabiliaceae</taxon>
        <taxon>Marinilabilia</taxon>
    </lineage>
</organism>
<dbReference type="RefSeq" id="WP_109264811.1">
    <property type="nucleotide sequence ID" value="NZ_QEWP01000009.1"/>
</dbReference>
<evidence type="ECO:0000259" key="2">
    <source>
        <dbReference type="PROSITE" id="PS50930"/>
    </source>
</evidence>
<feature type="domain" description="HTH LytTR-type" evidence="2">
    <location>
        <begin position="167"/>
        <end position="278"/>
    </location>
</feature>
<dbReference type="SMART" id="SM00850">
    <property type="entry name" value="LytTR"/>
    <property type="match status" value="1"/>
</dbReference>
<evidence type="ECO:0000313" key="3">
    <source>
        <dbReference type="EMBL" id="PWD99072.1"/>
    </source>
</evidence>
<feature type="transmembrane region" description="Helical" evidence="1">
    <location>
        <begin position="20"/>
        <end position="40"/>
    </location>
</feature>
<dbReference type="PANTHER" id="PTHR37299">
    <property type="entry name" value="TRANSCRIPTIONAL REGULATOR-RELATED"/>
    <property type="match status" value="1"/>
</dbReference>
<dbReference type="Pfam" id="PF04397">
    <property type="entry name" value="LytTR"/>
    <property type="match status" value="1"/>
</dbReference>
<dbReference type="Proteomes" id="UP000244956">
    <property type="component" value="Unassembled WGS sequence"/>
</dbReference>
<keyword evidence="3" id="KW-0808">Transferase</keyword>
<dbReference type="PANTHER" id="PTHR37299:SF1">
    <property type="entry name" value="STAGE 0 SPORULATION PROTEIN A HOMOLOG"/>
    <property type="match status" value="1"/>
</dbReference>
<feature type="transmembrane region" description="Helical" evidence="1">
    <location>
        <begin position="86"/>
        <end position="107"/>
    </location>
</feature>
<dbReference type="GO" id="GO:0016301">
    <property type="term" value="F:kinase activity"/>
    <property type="evidence" value="ECO:0007669"/>
    <property type="project" value="UniProtKB-KW"/>
</dbReference>
<dbReference type="GO" id="GO:0003677">
    <property type="term" value="F:DNA binding"/>
    <property type="evidence" value="ECO:0007669"/>
    <property type="project" value="InterPro"/>
</dbReference>
<dbReference type="InterPro" id="IPR046947">
    <property type="entry name" value="LytR-like"/>
</dbReference>
<sequence>MKKGQRLIPEYFITKKNTILQVLFTTLFAYVFINIYRPFGSGDWYNVSWWEFSLYSGLLVIAGMLVVLISRLLLMFLIKKKKPVTIRYYVLMVIGEILFMAAIYAIAEKAFIKDERKFGHLLYLAIQNTALILLIPYVISILFFAWKAKTISLNNLLKQLRHNSNFIPFRDEKGVLRISLKAEDLLYIESSDNYISIKYLQNDQHKSILIRNTLKNLEKEFENSLLLRCHRSYMVNVKRVSMVKKEGHNLKLLLSSPENEKIPVSRGYHAVVKNFFEN</sequence>
<evidence type="ECO:0000313" key="4">
    <source>
        <dbReference type="Proteomes" id="UP000244956"/>
    </source>
</evidence>
<proteinExistence type="predicted"/>